<dbReference type="Proteomes" id="UP001488805">
    <property type="component" value="Unassembled WGS sequence"/>
</dbReference>
<sequence length="86" mass="9816">MDSADHGLECRLPEWYEQFMGTHLAFGGPWSVQKADRDLMDCLLNPRRRQRKGQTPVPAEQQRFPTAAGPQRFPAPAGPPRFPRSR</sequence>
<name>A0AAW1G6S6_ZOAVI</name>
<comment type="caution">
    <text evidence="2">The sequence shown here is derived from an EMBL/GenBank/DDBJ whole genome shotgun (WGS) entry which is preliminary data.</text>
</comment>
<feature type="region of interest" description="Disordered" evidence="1">
    <location>
        <begin position="46"/>
        <end position="86"/>
    </location>
</feature>
<gene>
    <name evidence="2" type="ORF">VZT92_002002</name>
</gene>
<dbReference type="AlphaFoldDB" id="A0AAW1G6S6"/>
<keyword evidence="3" id="KW-1185">Reference proteome</keyword>
<feature type="compositionally biased region" description="Pro residues" evidence="1">
    <location>
        <begin position="76"/>
        <end position="86"/>
    </location>
</feature>
<evidence type="ECO:0000256" key="1">
    <source>
        <dbReference type="SAM" id="MobiDB-lite"/>
    </source>
</evidence>
<protein>
    <submittedName>
        <fullName evidence="2">Uncharacterized protein</fullName>
    </submittedName>
</protein>
<organism evidence="2 3">
    <name type="scientific">Zoarces viviparus</name>
    <name type="common">Viviparous eelpout</name>
    <name type="synonym">Blennius viviparus</name>
    <dbReference type="NCBI Taxonomy" id="48416"/>
    <lineage>
        <taxon>Eukaryota</taxon>
        <taxon>Metazoa</taxon>
        <taxon>Chordata</taxon>
        <taxon>Craniata</taxon>
        <taxon>Vertebrata</taxon>
        <taxon>Euteleostomi</taxon>
        <taxon>Actinopterygii</taxon>
        <taxon>Neopterygii</taxon>
        <taxon>Teleostei</taxon>
        <taxon>Neoteleostei</taxon>
        <taxon>Acanthomorphata</taxon>
        <taxon>Eupercaria</taxon>
        <taxon>Perciformes</taxon>
        <taxon>Cottioidei</taxon>
        <taxon>Zoarcales</taxon>
        <taxon>Zoarcidae</taxon>
        <taxon>Zoarcinae</taxon>
        <taxon>Zoarces</taxon>
    </lineage>
</organism>
<evidence type="ECO:0000313" key="2">
    <source>
        <dbReference type="EMBL" id="KAK9541998.1"/>
    </source>
</evidence>
<dbReference type="EMBL" id="JBCEZU010000002">
    <property type="protein sequence ID" value="KAK9541998.1"/>
    <property type="molecule type" value="Genomic_DNA"/>
</dbReference>
<evidence type="ECO:0000313" key="3">
    <source>
        <dbReference type="Proteomes" id="UP001488805"/>
    </source>
</evidence>
<accession>A0AAW1G6S6</accession>
<proteinExistence type="predicted"/>
<reference evidence="2 3" key="1">
    <citation type="journal article" date="2024" name="Genome Biol. Evol.">
        <title>Chromosome-level genome assembly of the viviparous eelpout Zoarces viviparus.</title>
        <authorList>
            <person name="Fuhrmann N."/>
            <person name="Brasseur M.V."/>
            <person name="Bakowski C.E."/>
            <person name="Podsiadlowski L."/>
            <person name="Prost S."/>
            <person name="Krehenwinkel H."/>
            <person name="Mayer C."/>
        </authorList>
    </citation>
    <scope>NUCLEOTIDE SEQUENCE [LARGE SCALE GENOMIC DNA]</scope>
    <source>
        <strain evidence="2">NO-MEL_2022_Ind0_liver</strain>
    </source>
</reference>